<dbReference type="Proteomes" id="UP001328107">
    <property type="component" value="Unassembled WGS sequence"/>
</dbReference>
<feature type="compositionally biased region" description="Polar residues" evidence="1">
    <location>
        <begin position="137"/>
        <end position="150"/>
    </location>
</feature>
<sequence length="373" mass="41292">MAAPRTTILPPRLDLIHNDGTPPVVKGVKMNKGVVYTYANGHSPSNNNNIEKGGGVVQLPFLYQAPSIRQAFQDVVFTNLFIADTNHRRKNSRRSKRDVVHLPQLPNLPPSAPVFDNGAFDISQLVLRGSLKPLNPKASTSSSEAVPTTRSNHHRQRANQDESATQGQRAFHSKDSRKQNGLRQNGIIVNASDSSAALPLLSVTLPQRAKSANDVREESPSRASVTHLHAPIVQSISTQSLRETAERATQTVMYQAVASVEYLDKAPKVAPAATPYHFRRKSELQPTSEELAEETDLLMGVIEEALGQTFDSYSRKRTSQIIARNARKQAEIWRDAKDFIMGTLIPQSILMANKSRRRRQTAAEIVSNIKIYP</sequence>
<protein>
    <submittedName>
        <fullName evidence="2">Uncharacterized protein</fullName>
    </submittedName>
</protein>
<feature type="region of interest" description="Disordered" evidence="1">
    <location>
        <begin position="87"/>
        <end position="113"/>
    </location>
</feature>
<feature type="compositionally biased region" description="Basic residues" evidence="1">
    <location>
        <begin position="87"/>
        <end position="96"/>
    </location>
</feature>
<reference evidence="3" key="1">
    <citation type="submission" date="2022-10" db="EMBL/GenBank/DDBJ databases">
        <title>Genome assembly of Pristionchus species.</title>
        <authorList>
            <person name="Yoshida K."/>
            <person name="Sommer R.J."/>
        </authorList>
    </citation>
    <scope>NUCLEOTIDE SEQUENCE [LARGE SCALE GENOMIC DNA]</scope>
    <source>
        <strain evidence="3">RS5460</strain>
    </source>
</reference>
<gene>
    <name evidence="2" type="ORF">PMAYCL1PPCAC_32582</name>
</gene>
<feature type="region of interest" description="Disordered" evidence="1">
    <location>
        <begin position="132"/>
        <end position="182"/>
    </location>
</feature>
<comment type="caution">
    <text evidence="2">The sequence shown here is derived from an EMBL/GenBank/DDBJ whole genome shotgun (WGS) entry which is preliminary data.</text>
</comment>
<dbReference type="AlphaFoldDB" id="A0AAN5DH24"/>
<proteinExistence type="predicted"/>
<dbReference type="EMBL" id="BTRK01000006">
    <property type="protein sequence ID" value="GMR62387.1"/>
    <property type="molecule type" value="Genomic_DNA"/>
</dbReference>
<evidence type="ECO:0000313" key="2">
    <source>
        <dbReference type="EMBL" id="GMR62387.1"/>
    </source>
</evidence>
<organism evidence="2 3">
    <name type="scientific">Pristionchus mayeri</name>
    <dbReference type="NCBI Taxonomy" id="1317129"/>
    <lineage>
        <taxon>Eukaryota</taxon>
        <taxon>Metazoa</taxon>
        <taxon>Ecdysozoa</taxon>
        <taxon>Nematoda</taxon>
        <taxon>Chromadorea</taxon>
        <taxon>Rhabditida</taxon>
        <taxon>Rhabditina</taxon>
        <taxon>Diplogasteromorpha</taxon>
        <taxon>Diplogasteroidea</taxon>
        <taxon>Neodiplogasteridae</taxon>
        <taxon>Pristionchus</taxon>
    </lineage>
</organism>
<accession>A0AAN5DH24</accession>
<name>A0AAN5DH24_9BILA</name>
<keyword evidence="3" id="KW-1185">Reference proteome</keyword>
<evidence type="ECO:0000256" key="1">
    <source>
        <dbReference type="SAM" id="MobiDB-lite"/>
    </source>
</evidence>
<evidence type="ECO:0000313" key="3">
    <source>
        <dbReference type="Proteomes" id="UP001328107"/>
    </source>
</evidence>